<reference evidence="7" key="1">
    <citation type="submission" date="2016-10" db="EMBL/GenBank/DDBJ databases">
        <authorList>
            <person name="Varghese N."/>
            <person name="Submissions S."/>
        </authorList>
    </citation>
    <scope>NUCLEOTIDE SEQUENCE [LARGE SCALE GENOMIC DNA]</scope>
    <source>
        <strain evidence="7">DSM 44675</strain>
    </source>
</reference>
<evidence type="ECO:0000256" key="1">
    <source>
        <dbReference type="ARBA" id="ARBA00023015"/>
    </source>
</evidence>
<feature type="domain" description="HTH tetR-type" evidence="5">
    <location>
        <begin position="14"/>
        <end position="74"/>
    </location>
</feature>
<dbReference type="Gene3D" id="1.10.10.60">
    <property type="entry name" value="Homeodomain-like"/>
    <property type="match status" value="1"/>
</dbReference>
<dbReference type="InterPro" id="IPR036271">
    <property type="entry name" value="Tet_transcr_reg_TetR-rel_C_sf"/>
</dbReference>
<dbReference type="InterPro" id="IPR050109">
    <property type="entry name" value="HTH-type_TetR-like_transc_reg"/>
</dbReference>
<dbReference type="SUPFAM" id="SSF46689">
    <property type="entry name" value="Homeodomain-like"/>
    <property type="match status" value="1"/>
</dbReference>
<evidence type="ECO:0000256" key="2">
    <source>
        <dbReference type="ARBA" id="ARBA00023125"/>
    </source>
</evidence>
<dbReference type="Gene3D" id="1.10.357.10">
    <property type="entry name" value="Tetracycline Repressor, domain 2"/>
    <property type="match status" value="1"/>
</dbReference>
<accession>A0A1H7FBQ1</accession>
<protein>
    <submittedName>
        <fullName evidence="6">DNA-binding transcriptional regulator, AcrR family</fullName>
    </submittedName>
</protein>
<evidence type="ECO:0000259" key="5">
    <source>
        <dbReference type="PROSITE" id="PS50977"/>
    </source>
</evidence>
<dbReference type="Pfam" id="PF00440">
    <property type="entry name" value="TetR_N"/>
    <property type="match status" value="1"/>
</dbReference>
<dbReference type="GO" id="GO:0003700">
    <property type="term" value="F:DNA-binding transcription factor activity"/>
    <property type="evidence" value="ECO:0007669"/>
    <property type="project" value="TreeGrafter"/>
</dbReference>
<keyword evidence="7" id="KW-1185">Reference proteome</keyword>
<dbReference type="InterPro" id="IPR009057">
    <property type="entry name" value="Homeodomain-like_sf"/>
</dbReference>
<evidence type="ECO:0000256" key="4">
    <source>
        <dbReference type="PROSITE-ProRule" id="PRU00335"/>
    </source>
</evidence>
<feature type="DNA-binding region" description="H-T-H motif" evidence="4">
    <location>
        <begin position="37"/>
        <end position="56"/>
    </location>
</feature>
<dbReference type="PANTHER" id="PTHR30055:SF148">
    <property type="entry name" value="TETR-FAMILY TRANSCRIPTIONAL REGULATOR"/>
    <property type="match status" value="1"/>
</dbReference>
<dbReference type="PANTHER" id="PTHR30055">
    <property type="entry name" value="HTH-TYPE TRANSCRIPTIONAL REGULATOR RUTR"/>
    <property type="match status" value="1"/>
</dbReference>
<dbReference type="EMBL" id="FOAW01000001">
    <property type="protein sequence ID" value="SEK23144.1"/>
    <property type="molecule type" value="Genomic_DNA"/>
</dbReference>
<dbReference type="AlphaFoldDB" id="A0A1H7FBQ1"/>
<evidence type="ECO:0000313" key="7">
    <source>
        <dbReference type="Proteomes" id="UP000198677"/>
    </source>
</evidence>
<keyword evidence="3" id="KW-0804">Transcription</keyword>
<dbReference type="SUPFAM" id="SSF48498">
    <property type="entry name" value="Tetracyclin repressor-like, C-terminal domain"/>
    <property type="match status" value="1"/>
</dbReference>
<dbReference type="GO" id="GO:0000976">
    <property type="term" value="F:transcription cis-regulatory region binding"/>
    <property type="evidence" value="ECO:0007669"/>
    <property type="project" value="TreeGrafter"/>
</dbReference>
<evidence type="ECO:0000256" key="3">
    <source>
        <dbReference type="ARBA" id="ARBA00023163"/>
    </source>
</evidence>
<keyword evidence="1" id="KW-0805">Transcription regulation</keyword>
<sequence length="198" mass="21517">MTTKPKVPPVRRSERARSAILTATTELVFEVPYGRLTIEAIAARAGVGKQTIYRWWPTKGAVLFDALLELSGGPDGVALPDTGDLRADLGLFLRATVAEMTEPRFDAFLRAVMIEIQSDPDLAEVYRERLLAPQREAIHERLRIAVESGAIRADADLEVAVDLLVGPVQTRWALGLGGLTEGYADSLLELVLAAVNPS</sequence>
<dbReference type="InterPro" id="IPR001647">
    <property type="entry name" value="HTH_TetR"/>
</dbReference>
<proteinExistence type="predicted"/>
<dbReference type="InterPro" id="IPR011075">
    <property type="entry name" value="TetR_C"/>
</dbReference>
<dbReference type="Proteomes" id="UP000198677">
    <property type="component" value="Unassembled WGS sequence"/>
</dbReference>
<name>A0A1H7FBQ1_9NOCA</name>
<evidence type="ECO:0000313" key="6">
    <source>
        <dbReference type="EMBL" id="SEK23144.1"/>
    </source>
</evidence>
<gene>
    <name evidence="6" type="ORF">SAMN05444583_101119</name>
</gene>
<dbReference type="RefSeq" id="WP_072750198.1">
    <property type="nucleotide sequence ID" value="NZ_FOAW01000001.1"/>
</dbReference>
<keyword evidence="2 4" id="KW-0238">DNA-binding</keyword>
<dbReference type="OrthoDB" id="9796019at2"/>
<dbReference type="PROSITE" id="PS50977">
    <property type="entry name" value="HTH_TETR_2"/>
    <property type="match status" value="1"/>
</dbReference>
<organism evidence="6 7">
    <name type="scientific">Rhodococcus maanshanensis</name>
    <dbReference type="NCBI Taxonomy" id="183556"/>
    <lineage>
        <taxon>Bacteria</taxon>
        <taxon>Bacillati</taxon>
        <taxon>Actinomycetota</taxon>
        <taxon>Actinomycetes</taxon>
        <taxon>Mycobacteriales</taxon>
        <taxon>Nocardiaceae</taxon>
        <taxon>Rhodococcus</taxon>
    </lineage>
</organism>
<dbReference type="Pfam" id="PF16859">
    <property type="entry name" value="TetR_C_11"/>
    <property type="match status" value="1"/>
</dbReference>